<accession>E3LZK7</accession>
<dbReference type="InterPro" id="IPR023795">
    <property type="entry name" value="Serpin_CS"/>
</dbReference>
<dbReference type="OrthoDB" id="9518664at2759"/>
<dbReference type="InParanoid" id="E3LZK7"/>
<reference evidence="2" key="1">
    <citation type="submission" date="2007-07" db="EMBL/GenBank/DDBJ databases">
        <title>PCAP assembly of the Caenorhabditis remanei genome.</title>
        <authorList>
            <consortium name="The Caenorhabditis remanei Sequencing Consortium"/>
            <person name="Wilson R.K."/>
        </authorList>
    </citation>
    <scope>NUCLEOTIDE SEQUENCE [LARGE SCALE GENOMIC DNA]</scope>
    <source>
        <strain evidence="2">PB4641</strain>
    </source>
</reference>
<dbReference type="InterPro" id="IPR036186">
    <property type="entry name" value="Serpin_sf"/>
</dbReference>
<dbReference type="MEROPS" id="I04.005"/>
<dbReference type="STRING" id="31234.E3LZK7"/>
<sequence length="56" mass="6129">MQVDEAGTTAAAATVVLMMRKSAKPQMKSSIDFQADHPFLFVLSQNSHPLFIGIHN</sequence>
<dbReference type="InterPro" id="IPR023796">
    <property type="entry name" value="Serpin_dom"/>
</dbReference>
<evidence type="ECO:0000259" key="1">
    <source>
        <dbReference type="Pfam" id="PF00079"/>
    </source>
</evidence>
<dbReference type="SUPFAM" id="SSF56574">
    <property type="entry name" value="Serpins"/>
    <property type="match status" value="1"/>
</dbReference>
<dbReference type="InterPro" id="IPR042185">
    <property type="entry name" value="Serpin_sf_2"/>
</dbReference>
<protein>
    <recommendedName>
        <fullName evidence="1">Serpin domain-containing protein</fullName>
    </recommendedName>
</protein>
<evidence type="ECO:0000313" key="2">
    <source>
        <dbReference type="EMBL" id="EFO87652.1"/>
    </source>
</evidence>
<gene>
    <name evidence="2" type="ORF">CRE_05495</name>
</gene>
<dbReference type="EMBL" id="DS268420">
    <property type="protein sequence ID" value="EFO87652.1"/>
    <property type="molecule type" value="Genomic_DNA"/>
</dbReference>
<keyword evidence="3" id="KW-1185">Reference proteome</keyword>
<evidence type="ECO:0000313" key="3">
    <source>
        <dbReference type="Proteomes" id="UP000008281"/>
    </source>
</evidence>
<proteinExistence type="predicted"/>
<dbReference type="Proteomes" id="UP000008281">
    <property type="component" value="Unassembled WGS sequence"/>
</dbReference>
<name>E3LZK7_CAERE</name>
<dbReference type="PROSITE" id="PS00284">
    <property type="entry name" value="SERPIN"/>
    <property type="match status" value="1"/>
</dbReference>
<feature type="domain" description="Serpin" evidence="1">
    <location>
        <begin position="2"/>
        <end position="53"/>
    </location>
</feature>
<dbReference type="eggNOG" id="KOG2392">
    <property type="taxonomic scope" value="Eukaryota"/>
</dbReference>
<dbReference type="HOGENOM" id="CLU_3016199_0_0_1"/>
<dbReference type="AlphaFoldDB" id="E3LZK7"/>
<organism evidence="3">
    <name type="scientific">Caenorhabditis remanei</name>
    <name type="common">Caenorhabditis vulgaris</name>
    <dbReference type="NCBI Taxonomy" id="31234"/>
    <lineage>
        <taxon>Eukaryota</taxon>
        <taxon>Metazoa</taxon>
        <taxon>Ecdysozoa</taxon>
        <taxon>Nematoda</taxon>
        <taxon>Chromadorea</taxon>
        <taxon>Rhabditida</taxon>
        <taxon>Rhabditina</taxon>
        <taxon>Rhabditomorpha</taxon>
        <taxon>Rhabditoidea</taxon>
        <taxon>Rhabditidae</taxon>
        <taxon>Peloderinae</taxon>
        <taxon>Caenorhabditis</taxon>
    </lineage>
</organism>
<dbReference type="Gene3D" id="2.30.39.10">
    <property type="entry name" value="Alpha-1-antitrypsin, domain 1"/>
    <property type="match status" value="1"/>
</dbReference>
<dbReference type="Pfam" id="PF00079">
    <property type="entry name" value="Serpin"/>
    <property type="match status" value="1"/>
</dbReference>